<reference evidence="2" key="1">
    <citation type="submission" date="2020-05" db="EMBL/GenBank/DDBJ databases">
        <title>Complete genome sequence of Bradyrhizobium diazoefficiens XF1 isolated from soybean nodule.</title>
        <authorList>
            <person name="Noda R."/>
            <person name="Kakizaki K."/>
            <person name="Minamisawa K."/>
        </authorList>
    </citation>
    <scope>NUCLEOTIDE SEQUENCE</scope>
    <source>
        <strain evidence="2">XF1</strain>
    </source>
</reference>
<dbReference type="EMBL" id="AP023091">
    <property type="protein sequence ID" value="BCE24245.1"/>
    <property type="molecule type" value="Genomic_DNA"/>
</dbReference>
<dbReference type="EMBL" id="AP023099">
    <property type="protein sequence ID" value="BCE94005.1"/>
    <property type="molecule type" value="Genomic_DNA"/>
</dbReference>
<dbReference type="AlphaFoldDB" id="A0A809XBF1"/>
<proteinExistence type="predicted"/>
<dbReference type="Pfam" id="PF08241">
    <property type="entry name" value="Methyltransf_11"/>
    <property type="match status" value="1"/>
</dbReference>
<name>A0A809XBF1_9BRAD</name>
<evidence type="ECO:0000313" key="2">
    <source>
        <dbReference type="EMBL" id="BCE24245.1"/>
    </source>
</evidence>
<reference evidence="4" key="2">
    <citation type="submission" date="2020-05" db="EMBL/GenBank/DDBJ databases">
        <title>Complete genome sequence of Bradyrhizobium diazoefficiens XF10 isolated from soybean nodule.</title>
        <authorList>
            <person name="Noda R."/>
            <person name="Kakizaki K."/>
            <person name="Minamisawa K."/>
        </authorList>
    </citation>
    <scope>NUCLEOTIDE SEQUENCE</scope>
    <source>
        <strain evidence="4">XF10</strain>
    </source>
</reference>
<dbReference type="GO" id="GO:0032259">
    <property type="term" value="P:methylation"/>
    <property type="evidence" value="ECO:0007669"/>
    <property type="project" value="UniProtKB-KW"/>
</dbReference>
<dbReference type="InterPro" id="IPR013216">
    <property type="entry name" value="Methyltransf_11"/>
</dbReference>
<accession>A0A809XBF1</accession>
<dbReference type="Gene3D" id="3.40.50.150">
    <property type="entry name" value="Vaccinia Virus protein VP39"/>
    <property type="match status" value="1"/>
</dbReference>
<keyword evidence="2" id="KW-0808">Transferase</keyword>
<evidence type="ECO:0000259" key="1">
    <source>
        <dbReference type="Pfam" id="PF08241"/>
    </source>
</evidence>
<evidence type="ECO:0000313" key="3">
    <source>
        <dbReference type="EMBL" id="BCE50502.1"/>
    </source>
</evidence>
<sequence>MPIERIHAHQVTEGSCPPPALIDSYFFPEVSAGGFSRNDSAVAFYQRINALVSSSSVLIDFGAGCGASHYVSYRSRLRNFKGRVSKVVGLDVDPAVIANPSLDEAFLLDPDGRAPLPAGTADIIFSDYVFEHFRDPTQSVAEIDRLLKPGGWICARTPNRFGYIAVANRLIPDQMSKLVLRILQPWRKSEHVFPAFYRLNTPGTLRKFFPPSRFEHFVYAWDADPLYHANSRILYRAFLALNYLTPPPLKPFLMIFIRKKSGAG</sequence>
<gene>
    <name evidence="4" type="ORF">XF10B_68030</name>
    <name evidence="2" type="ORF">XF1B_69260</name>
    <name evidence="3" type="ORF">XF4B_68510</name>
</gene>
<dbReference type="InterPro" id="IPR029063">
    <property type="entry name" value="SAM-dependent_MTases_sf"/>
</dbReference>
<dbReference type="CDD" id="cd02440">
    <property type="entry name" value="AdoMet_MTases"/>
    <property type="match status" value="1"/>
</dbReference>
<dbReference type="GO" id="GO:0008757">
    <property type="term" value="F:S-adenosylmethionine-dependent methyltransferase activity"/>
    <property type="evidence" value="ECO:0007669"/>
    <property type="project" value="InterPro"/>
</dbReference>
<dbReference type="RefSeq" id="WP_110116889.1">
    <property type="nucleotide sequence ID" value="NZ_CP029603.2"/>
</dbReference>
<dbReference type="SUPFAM" id="SSF53335">
    <property type="entry name" value="S-adenosyl-L-methionine-dependent methyltransferases"/>
    <property type="match status" value="1"/>
</dbReference>
<dbReference type="EMBL" id="AP023094">
    <property type="protein sequence ID" value="BCE50502.1"/>
    <property type="molecule type" value="Genomic_DNA"/>
</dbReference>
<organism evidence="2">
    <name type="scientific">Bradyrhizobium diazoefficiens</name>
    <dbReference type="NCBI Taxonomy" id="1355477"/>
    <lineage>
        <taxon>Bacteria</taxon>
        <taxon>Pseudomonadati</taxon>
        <taxon>Pseudomonadota</taxon>
        <taxon>Alphaproteobacteria</taxon>
        <taxon>Hyphomicrobiales</taxon>
        <taxon>Nitrobacteraceae</taxon>
        <taxon>Bradyrhizobium</taxon>
    </lineage>
</organism>
<feature type="domain" description="Methyltransferase type 11" evidence="1">
    <location>
        <begin position="63"/>
        <end position="154"/>
    </location>
</feature>
<evidence type="ECO:0000313" key="4">
    <source>
        <dbReference type="EMBL" id="BCE94005.1"/>
    </source>
</evidence>
<keyword evidence="2" id="KW-0489">Methyltransferase</keyword>
<protein>
    <submittedName>
        <fullName evidence="2">SAM-dependent methyltransferase</fullName>
    </submittedName>
</protein>
<reference evidence="3" key="3">
    <citation type="submission" date="2020-05" db="EMBL/GenBank/DDBJ databases">
        <title>Complete genome sequence of Bradyrhizobium diazoefficiens XF4 isolated from soybean nodule.</title>
        <authorList>
            <person name="Noda R."/>
            <person name="Kakizaki K."/>
            <person name="Minamisawa K."/>
        </authorList>
    </citation>
    <scope>NUCLEOTIDE SEQUENCE</scope>
    <source>
        <strain evidence="3">XF4</strain>
    </source>
</reference>